<evidence type="ECO:0000313" key="3">
    <source>
        <dbReference type="Proteomes" id="UP000225548"/>
    </source>
</evidence>
<dbReference type="EMBL" id="PDJG01000001">
    <property type="protein sequence ID" value="PFG33830.1"/>
    <property type="molecule type" value="Genomic_DNA"/>
</dbReference>
<comment type="caution">
    <text evidence="2">The sequence shown here is derived from an EMBL/GenBank/DDBJ whole genome shotgun (WGS) entry which is preliminary data.</text>
</comment>
<evidence type="ECO:0000313" key="2">
    <source>
        <dbReference type="EMBL" id="PFG33830.1"/>
    </source>
</evidence>
<accession>A0A2A9E6M3</accession>
<dbReference type="AlphaFoldDB" id="A0A2A9E6M3"/>
<dbReference type="Proteomes" id="UP000225548">
    <property type="component" value="Unassembled WGS sequence"/>
</dbReference>
<dbReference type="OrthoDB" id="4827574at2"/>
<keyword evidence="3" id="KW-1185">Reference proteome</keyword>
<dbReference type="InterPro" id="IPR018689">
    <property type="entry name" value="Imm33_dom"/>
</dbReference>
<organism evidence="2 3">
    <name type="scientific">Sanguibacter antarcticus</name>
    <dbReference type="NCBI Taxonomy" id="372484"/>
    <lineage>
        <taxon>Bacteria</taxon>
        <taxon>Bacillati</taxon>
        <taxon>Actinomycetota</taxon>
        <taxon>Actinomycetes</taxon>
        <taxon>Micrococcales</taxon>
        <taxon>Sanguibacteraceae</taxon>
        <taxon>Sanguibacter</taxon>
    </lineage>
</organism>
<feature type="domain" description="Immunity protein Imm33" evidence="1">
    <location>
        <begin position="18"/>
        <end position="98"/>
    </location>
</feature>
<name>A0A2A9E6M3_9MICO</name>
<reference evidence="2 3" key="1">
    <citation type="submission" date="2017-10" db="EMBL/GenBank/DDBJ databases">
        <title>Sequencing the genomes of 1000 actinobacteria strains.</title>
        <authorList>
            <person name="Klenk H.-P."/>
        </authorList>
    </citation>
    <scope>NUCLEOTIDE SEQUENCE [LARGE SCALE GENOMIC DNA]</scope>
    <source>
        <strain evidence="2 3">DSM 18966</strain>
    </source>
</reference>
<evidence type="ECO:0000259" key="1">
    <source>
        <dbReference type="Pfam" id="PF09951"/>
    </source>
</evidence>
<dbReference type="RefSeq" id="WP_098454977.1">
    <property type="nucleotide sequence ID" value="NZ_PDJG01000001.1"/>
</dbReference>
<protein>
    <recommendedName>
        <fullName evidence="1">Immunity protein Imm33 domain-containing protein</fullName>
    </recommendedName>
</protein>
<proteinExistence type="predicted"/>
<gene>
    <name evidence="2" type="ORF">ATL42_1722</name>
</gene>
<sequence length="122" mass="13130">MTDHLSAPTFVAHAGGAVVSRRILDGTGSIKWLLREEPAHPADSGWRFLSAIDDDEYARDPANMVALDFATVAAIEPAVFSIYHLPVGSDLQLVVENGGRHFLDNITGVELLHPAQGDDQPS</sequence>
<dbReference type="Pfam" id="PF09951">
    <property type="entry name" value="Imm33"/>
    <property type="match status" value="1"/>
</dbReference>